<sequence>MLTLKSEHVRIIEYSSKINFFERVRAKLREFDPTAAKTPEAELDAFIERHYQVAKQYDLISEKQCMVWIFVTWVWGEDIVEKHSYIHALLDNHLADADAKAEGLWRWHIQQDLLRKETLSL</sequence>
<evidence type="ECO:0000313" key="1">
    <source>
        <dbReference type="EMBL" id="MBO1319674.1"/>
    </source>
</evidence>
<dbReference type="RefSeq" id="WP_207859579.1">
    <property type="nucleotide sequence ID" value="NZ_JAFREP010000013.1"/>
</dbReference>
<dbReference type="EMBL" id="JAFREP010000013">
    <property type="protein sequence ID" value="MBO1319674.1"/>
    <property type="molecule type" value="Genomic_DNA"/>
</dbReference>
<dbReference type="Proteomes" id="UP000664417">
    <property type="component" value="Unassembled WGS sequence"/>
</dbReference>
<reference evidence="1" key="1">
    <citation type="submission" date="2021-03" db="EMBL/GenBank/DDBJ databases">
        <authorList>
            <person name="Wang G."/>
        </authorList>
    </citation>
    <scope>NUCLEOTIDE SEQUENCE</scope>
    <source>
        <strain evidence="1">KCTC 12899</strain>
    </source>
</reference>
<gene>
    <name evidence="1" type="ORF">J3U88_14460</name>
</gene>
<evidence type="ECO:0000313" key="2">
    <source>
        <dbReference type="Proteomes" id="UP000664417"/>
    </source>
</evidence>
<comment type="caution">
    <text evidence="1">The sequence shown here is derived from an EMBL/GenBank/DDBJ whole genome shotgun (WGS) entry which is preliminary data.</text>
</comment>
<keyword evidence="2" id="KW-1185">Reference proteome</keyword>
<organism evidence="1 2">
    <name type="scientific">Acanthopleuribacter pedis</name>
    <dbReference type="NCBI Taxonomy" id="442870"/>
    <lineage>
        <taxon>Bacteria</taxon>
        <taxon>Pseudomonadati</taxon>
        <taxon>Acidobacteriota</taxon>
        <taxon>Holophagae</taxon>
        <taxon>Acanthopleuribacterales</taxon>
        <taxon>Acanthopleuribacteraceae</taxon>
        <taxon>Acanthopleuribacter</taxon>
    </lineage>
</organism>
<accession>A0A8J7Q923</accession>
<dbReference type="AlphaFoldDB" id="A0A8J7Q923"/>
<proteinExistence type="predicted"/>
<name>A0A8J7Q923_9BACT</name>
<protein>
    <submittedName>
        <fullName evidence="1">Uncharacterized protein</fullName>
    </submittedName>
</protein>